<organism evidence="1 2">
    <name type="scientific">Romanomermis culicivorax</name>
    <name type="common">Nematode worm</name>
    <dbReference type="NCBI Taxonomy" id="13658"/>
    <lineage>
        <taxon>Eukaryota</taxon>
        <taxon>Metazoa</taxon>
        <taxon>Ecdysozoa</taxon>
        <taxon>Nematoda</taxon>
        <taxon>Enoplea</taxon>
        <taxon>Dorylaimia</taxon>
        <taxon>Mermithida</taxon>
        <taxon>Mermithoidea</taxon>
        <taxon>Mermithidae</taxon>
        <taxon>Romanomermis</taxon>
    </lineage>
</organism>
<evidence type="ECO:0000313" key="1">
    <source>
        <dbReference type="Proteomes" id="UP000887565"/>
    </source>
</evidence>
<protein>
    <submittedName>
        <fullName evidence="2">Uncharacterized protein</fullName>
    </submittedName>
</protein>
<name>A0A915K044_ROMCU</name>
<keyword evidence="1" id="KW-1185">Reference proteome</keyword>
<proteinExistence type="predicted"/>
<accession>A0A915K044</accession>
<dbReference type="Proteomes" id="UP000887565">
    <property type="component" value="Unplaced"/>
</dbReference>
<dbReference type="WBParaSite" id="nRc.2.0.1.t31580-RA">
    <property type="protein sequence ID" value="nRc.2.0.1.t31580-RA"/>
    <property type="gene ID" value="nRc.2.0.1.g31580"/>
</dbReference>
<evidence type="ECO:0000313" key="2">
    <source>
        <dbReference type="WBParaSite" id="nRc.2.0.1.t31580-RA"/>
    </source>
</evidence>
<dbReference type="AlphaFoldDB" id="A0A915K044"/>
<sequence>MACCQIKAGKHTKIFSQLFGIPLFKFMEIKEEFVGLFWILKWLSIWQFETSGTQTLKSQTAAGGTARGHFLV</sequence>
<reference evidence="2" key="1">
    <citation type="submission" date="2022-11" db="UniProtKB">
        <authorList>
            <consortium name="WormBaseParasite"/>
        </authorList>
    </citation>
    <scope>IDENTIFICATION</scope>
</reference>